<organism evidence="3">
    <name type="scientific">freshwater metagenome</name>
    <dbReference type="NCBI Taxonomy" id="449393"/>
    <lineage>
        <taxon>unclassified sequences</taxon>
        <taxon>metagenomes</taxon>
        <taxon>ecological metagenomes</taxon>
    </lineage>
</organism>
<evidence type="ECO:0000313" key="3">
    <source>
        <dbReference type="EMBL" id="CAB4860121.1"/>
    </source>
</evidence>
<keyword evidence="2" id="KW-1133">Transmembrane helix</keyword>
<keyword evidence="2" id="KW-0472">Membrane</keyword>
<keyword evidence="2" id="KW-0812">Transmembrane</keyword>
<name>A0A6J7CQJ1_9ZZZZ</name>
<evidence type="ECO:0000256" key="2">
    <source>
        <dbReference type="SAM" id="Phobius"/>
    </source>
</evidence>
<gene>
    <name evidence="3" type="ORF">UFOPK3376_00209</name>
</gene>
<dbReference type="AlphaFoldDB" id="A0A6J7CQJ1"/>
<feature type="transmembrane region" description="Helical" evidence="2">
    <location>
        <begin position="71"/>
        <end position="93"/>
    </location>
</feature>
<sequence length="105" mass="11232">MTSHDKPPARPGPASLEPASEQALDPVRARRALVAKWNRIATRVGYLLFLVAIVMFFVALTTGFSQGKVTIITTTMIIGSVLLAPAIVIGYAVKAAEKDDVLRGL</sequence>
<accession>A0A6J7CQJ1</accession>
<dbReference type="EMBL" id="CAFBLP010000003">
    <property type="protein sequence ID" value="CAB4860121.1"/>
    <property type="molecule type" value="Genomic_DNA"/>
</dbReference>
<protein>
    <submittedName>
        <fullName evidence="3">Unannotated protein</fullName>
    </submittedName>
</protein>
<reference evidence="3" key="1">
    <citation type="submission" date="2020-05" db="EMBL/GenBank/DDBJ databases">
        <authorList>
            <person name="Chiriac C."/>
            <person name="Salcher M."/>
            <person name="Ghai R."/>
            <person name="Kavagutti S V."/>
        </authorList>
    </citation>
    <scope>NUCLEOTIDE SEQUENCE</scope>
</reference>
<feature type="transmembrane region" description="Helical" evidence="2">
    <location>
        <begin position="46"/>
        <end position="65"/>
    </location>
</feature>
<proteinExistence type="predicted"/>
<evidence type="ECO:0000256" key="1">
    <source>
        <dbReference type="SAM" id="MobiDB-lite"/>
    </source>
</evidence>
<feature type="region of interest" description="Disordered" evidence="1">
    <location>
        <begin position="1"/>
        <end position="23"/>
    </location>
</feature>